<dbReference type="PANTHER" id="PTHR45717">
    <property type="entry name" value="OS12G0527900 PROTEIN"/>
    <property type="match status" value="1"/>
</dbReference>
<dbReference type="Gene3D" id="1.25.40.10">
    <property type="entry name" value="Tetratricopeptide repeat domain"/>
    <property type="match status" value="2"/>
</dbReference>
<evidence type="ECO:0000313" key="5">
    <source>
        <dbReference type="Proteomes" id="UP000238479"/>
    </source>
</evidence>
<proteinExistence type="inferred from homology"/>
<dbReference type="EMBL" id="PDCK01000045">
    <property type="protein sequence ID" value="PRQ21308.1"/>
    <property type="molecule type" value="Genomic_DNA"/>
</dbReference>
<evidence type="ECO:0000256" key="2">
    <source>
        <dbReference type="ARBA" id="ARBA00022737"/>
    </source>
</evidence>
<feature type="repeat" description="PPR" evidence="3">
    <location>
        <begin position="345"/>
        <end position="379"/>
    </location>
</feature>
<evidence type="ECO:0000256" key="1">
    <source>
        <dbReference type="ARBA" id="ARBA00007626"/>
    </source>
</evidence>
<dbReference type="InterPro" id="IPR002885">
    <property type="entry name" value="PPR_rpt"/>
</dbReference>
<reference evidence="4 5" key="1">
    <citation type="journal article" date="2018" name="Nat. Genet.">
        <title>The Rosa genome provides new insights in the design of modern roses.</title>
        <authorList>
            <person name="Bendahmane M."/>
        </authorList>
    </citation>
    <scope>NUCLEOTIDE SEQUENCE [LARGE SCALE GENOMIC DNA]</scope>
    <source>
        <strain evidence="5">cv. Old Blush</strain>
    </source>
</reference>
<name>A0A2P6PHC9_ROSCH</name>
<keyword evidence="2" id="KW-0677">Repeat</keyword>
<protein>
    <submittedName>
        <fullName evidence="4">Putative tetratricopeptide-like helical domain-containing protein</fullName>
    </submittedName>
</protein>
<comment type="caution">
    <text evidence="4">The sequence shown here is derived from an EMBL/GenBank/DDBJ whole genome shotgun (WGS) entry which is preliminary data.</text>
</comment>
<dbReference type="AlphaFoldDB" id="A0A2P6PHC9"/>
<dbReference type="Gramene" id="PRQ21308">
    <property type="protein sequence ID" value="PRQ21308"/>
    <property type="gene ID" value="RchiOBHm_Chr7g0237751"/>
</dbReference>
<dbReference type="OMA" id="EWEEKCC"/>
<keyword evidence="5" id="KW-1185">Reference proteome</keyword>
<gene>
    <name evidence="4" type="ORF">RchiOBHm_Chr7g0237751</name>
</gene>
<dbReference type="PANTHER" id="PTHR45717:SF13">
    <property type="entry name" value="OS02G0796400 PROTEIN"/>
    <property type="match status" value="1"/>
</dbReference>
<dbReference type="GO" id="GO:0003729">
    <property type="term" value="F:mRNA binding"/>
    <property type="evidence" value="ECO:0007669"/>
    <property type="project" value="UniProtKB-ARBA"/>
</dbReference>
<comment type="similarity">
    <text evidence="1">Belongs to the PPR family. P subfamily.</text>
</comment>
<dbReference type="STRING" id="74649.A0A2P6PHC9"/>
<dbReference type="InterPro" id="IPR011990">
    <property type="entry name" value="TPR-like_helical_dom_sf"/>
</dbReference>
<organism evidence="4 5">
    <name type="scientific">Rosa chinensis</name>
    <name type="common">China rose</name>
    <dbReference type="NCBI Taxonomy" id="74649"/>
    <lineage>
        <taxon>Eukaryota</taxon>
        <taxon>Viridiplantae</taxon>
        <taxon>Streptophyta</taxon>
        <taxon>Embryophyta</taxon>
        <taxon>Tracheophyta</taxon>
        <taxon>Spermatophyta</taxon>
        <taxon>Magnoliopsida</taxon>
        <taxon>eudicotyledons</taxon>
        <taxon>Gunneridae</taxon>
        <taxon>Pentapetalae</taxon>
        <taxon>rosids</taxon>
        <taxon>fabids</taxon>
        <taxon>Rosales</taxon>
        <taxon>Rosaceae</taxon>
        <taxon>Rosoideae</taxon>
        <taxon>Rosoideae incertae sedis</taxon>
        <taxon>Rosa</taxon>
    </lineage>
</organism>
<evidence type="ECO:0000256" key="3">
    <source>
        <dbReference type="PROSITE-ProRule" id="PRU00708"/>
    </source>
</evidence>
<dbReference type="GO" id="GO:0005739">
    <property type="term" value="C:mitochondrion"/>
    <property type="evidence" value="ECO:0007669"/>
    <property type="project" value="TreeGrafter"/>
</dbReference>
<dbReference type="OrthoDB" id="1146105at2759"/>
<sequence>MASRWSVAGLKRWVPHSGAWRQMSSLRSPSSPVAELKSKIFKLKNPELSATAVVQDWVDQGHKVSVAELRRISIQLLKSQRFGHALQVLKCMQTQSNFRMSPVDHVIRLKSIIKVNGMLEGEEYFEHLTDTASRKAACVALLHGYVVERDTEKAEALMQKLGGMGLVVSPHLYNEMMKLYMATAQFGKVPLVIQQMRSNRIPLTALSYNLCMNACAELSGVASVEMVYREMVSDENVQVGWSTLSTLAGIYMKAGLVDKARLALRNAEEKLSNRNRLGYFFLITQYTSLESKEDVLRLWRASKRVAGRIPSTNYMHILLCLVKLGDIIEAERIFREWESVCFRYDVRVSNVLLGAYMRNGMVEKAESLHQHTLDRGGCPNYKTWEILMEGRLKNQNMDEAVEAMKQGFAMLQDCHWRPSDDNVMAFADYFERQGKFEDANWYIRVIHNFGFASLPLYKSLLRMHHSAQRSASHILKMMEKDRIKMDEETSALVHALNVCV</sequence>
<evidence type="ECO:0000313" key="4">
    <source>
        <dbReference type="EMBL" id="PRQ21308.1"/>
    </source>
</evidence>
<dbReference type="Pfam" id="PF01535">
    <property type="entry name" value="PPR"/>
    <property type="match status" value="3"/>
</dbReference>
<accession>A0A2P6PHC9</accession>
<dbReference type="PROSITE" id="PS51375">
    <property type="entry name" value="PPR"/>
    <property type="match status" value="1"/>
</dbReference>
<dbReference type="Proteomes" id="UP000238479">
    <property type="component" value="Chromosome 7"/>
</dbReference>
<dbReference type="NCBIfam" id="TIGR00756">
    <property type="entry name" value="PPR"/>
    <property type="match status" value="1"/>
</dbReference>